<feature type="domain" description="SET" evidence="1">
    <location>
        <begin position="31"/>
        <end position="175"/>
    </location>
</feature>
<dbReference type="PANTHER" id="PTHR47332">
    <property type="entry name" value="SET DOMAIN-CONTAINING PROTEIN 5"/>
    <property type="match status" value="1"/>
</dbReference>
<gene>
    <name evidence="2" type="ORF">BJ875DRAFT_537640</name>
</gene>
<organism evidence="2 3">
    <name type="scientific">Amylocarpus encephaloides</name>
    <dbReference type="NCBI Taxonomy" id="45428"/>
    <lineage>
        <taxon>Eukaryota</taxon>
        <taxon>Fungi</taxon>
        <taxon>Dikarya</taxon>
        <taxon>Ascomycota</taxon>
        <taxon>Pezizomycotina</taxon>
        <taxon>Leotiomycetes</taxon>
        <taxon>Helotiales</taxon>
        <taxon>Helotiales incertae sedis</taxon>
        <taxon>Amylocarpus</taxon>
    </lineage>
</organism>
<dbReference type="SMART" id="SM00317">
    <property type="entry name" value="SET"/>
    <property type="match status" value="1"/>
</dbReference>
<dbReference type="InterPro" id="IPR001214">
    <property type="entry name" value="SET_dom"/>
</dbReference>
<proteinExistence type="predicted"/>
<evidence type="ECO:0000313" key="3">
    <source>
        <dbReference type="Proteomes" id="UP000824998"/>
    </source>
</evidence>
<sequence length="342" mass="38136">MDTRSRTTFFKRGGTVTELEELGAEHDNATSKLYILTSLPGKGQGLIAVQDISKASRIIFEKSLFRIQSFGSELPVIEKEIERKLNLLSQDDQRAFHSLHNSTPGDSYPLAGIVETNALSLGPGSSVGGIFPIISRINHSCGPNTQHTWNSSITHETIHAIRDIKKGEEIAILYNLGGSSQPRMQRSKRNEALEISDARQLRMQFLDNAIGDSDTVMESPGIALTCFYYDPFKICITHGDEARASVFAQKAYETRLYMEGEDSPDTQKMKSFMANPANHMAFGFSESCVQSKEEVPKNVDAQEFDRWLWLYANSTDGNSDTSSIFDSLDSVSIWRKPRSSFV</sequence>
<dbReference type="OrthoDB" id="265717at2759"/>
<dbReference type="PROSITE" id="PS50280">
    <property type="entry name" value="SET"/>
    <property type="match status" value="1"/>
</dbReference>
<dbReference type="Gene3D" id="2.170.270.10">
    <property type="entry name" value="SET domain"/>
    <property type="match status" value="1"/>
</dbReference>
<dbReference type="Pfam" id="PF00856">
    <property type="entry name" value="SET"/>
    <property type="match status" value="1"/>
</dbReference>
<evidence type="ECO:0000259" key="1">
    <source>
        <dbReference type="PROSITE" id="PS50280"/>
    </source>
</evidence>
<dbReference type="SUPFAM" id="SSF82199">
    <property type="entry name" value="SET domain"/>
    <property type="match status" value="1"/>
</dbReference>
<dbReference type="PANTHER" id="PTHR47332:SF4">
    <property type="entry name" value="SET DOMAIN-CONTAINING PROTEIN 5"/>
    <property type="match status" value="1"/>
</dbReference>
<evidence type="ECO:0000313" key="2">
    <source>
        <dbReference type="EMBL" id="KAG9229576.1"/>
    </source>
</evidence>
<dbReference type="CDD" id="cd20071">
    <property type="entry name" value="SET_SMYD"/>
    <property type="match status" value="1"/>
</dbReference>
<reference evidence="2" key="1">
    <citation type="journal article" date="2021" name="IMA Fungus">
        <title>Genomic characterization of three marine fungi, including Emericellopsis atlantica sp. nov. with signatures of a generalist lifestyle and marine biomass degradation.</title>
        <authorList>
            <person name="Hagestad O.C."/>
            <person name="Hou L."/>
            <person name="Andersen J.H."/>
            <person name="Hansen E.H."/>
            <person name="Altermark B."/>
            <person name="Li C."/>
            <person name="Kuhnert E."/>
            <person name="Cox R.J."/>
            <person name="Crous P.W."/>
            <person name="Spatafora J.W."/>
            <person name="Lail K."/>
            <person name="Amirebrahimi M."/>
            <person name="Lipzen A."/>
            <person name="Pangilinan J."/>
            <person name="Andreopoulos W."/>
            <person name="Hayes R.D."/>
            <person name="Ng V."/>
            <person name="Grigoriev I.V."/>
            <person name="Jackson S.A."/>
            <person name="Sutton T.D.S."/>
            <person name="Dobson A.D.W."/>
            <person name="Rama T."/>
        </authorList>
    </citation>
    <scope>NUCLEOTIDE SEQUENCE</scope>
    <source>
        <strain evidence="2">TRa018bII</strain>
    </source>
</reference>
<dbReference type="Proteomes" id="UP000824998">
    <property type="component" value="Unassembled WGS sequence"/>
</dbReference>
<accession>A0A9P8C1W9</accession>
<dbReference type="InterPro" id="IPR053185">
    <property type="entry name" value="SET_domain_protein"/>
</dbReference>
<name>A0A9P8C1W9_9HELO</name>
<dbReference type="InterPro" id="IPR046341">
    <property type="entry name" value="SET_dom_sf"/>
</dbReference>
<comment type="caution">
    <text evidence="2">The sequence shown here is derived from an EMBL/GenBank/DDBJ whole genome shotgun (WGS) entry which is preliminary data.</text>
</comment>
<protein>
    <recommendedName>
        <fullName evidence="1">SET domain-containing protein</fullName>
    </recommendedName>
</protein>
<keyword evidence="3" id="KW-1185">Reference proteome</keyword>
<dbReference type="AlphaFoldDB" id="A0A9P8C1W9"/>
<dbReference type="EMBL" id="MU251752">
    <property type="protein sequence ID" value="KAG9229576.1"/>
    <property type="molecule type" value="Genomic_DNA"/>
</dbReference>